<dbReference type="InterPro" id="IPR028366">
    <property type="entry name" value="PhoU"/>
</dbReference>
<reference evidence="4" key="1">
    <citation type="submission" date="2016-10" db="EMBL/GenBank/DDBJ databases">
        <authorList>
            <person name="Varghese N."/>
            <person name="Submissions S."/>
        </authorList>
    </citation>
    <scope>NUCLEOTIDE SEQUENCE [LARGE SCALE GENOMIC DNA]</scope>
    <source>
        <strain evidence="4">B4,CECT 8067,JCM 17497</strain>
    </source>
</reference>
<proteinExistence type="predicted"/>
<dbReference type="GO" id="GO:0045936">
    <property type="term" value="P:negative regulation of phosphate metabolic process"/>
    <property type="evidence" value="ECO:0007669"/>
    <property type="project" value="InterPro"/>
</dbReference>
<dbReference type="STRING" id="1095776.SAMN04515672_4105"/>
<dbReference type="PANTHER" id="PTHR42930:SF6">
    <property type="entry name" value="PHOSPHATE REGULATORY PROTEIN-LIKE PROTEIN"/>
    <property type="match status" value="1"/>
</dbReference>
<gene>
    <name evidence="3" type="ORF">SAMN04515672_4105</name>
</gene>
<dbReference type="PANTHER" id="PTHR42930">
    <property type="entry name" value="PHOSPHATE-SPECIFIC TRANSPORT SYSTEM ACCESSORY PROTEIN PHOU"/>
    <property type="match status" value="1"/>
</dbReference>
<keyword evidence="1" id="KW-0807">Transducer</keyword>
<dbReference type="SUPFAM" id="SSF109755">
    <property type="entry name" value="PhoU-like"/>
    <property type="match status" value="1"/>
</dbReference>
<keyword evidence="4" id="KW-1185">Reference proteome</keyword>
<protein>
    <submittedName>
        <fullName evidence="3">Phosphate uptake regulator</fullName>
    </submittedName>
</protein>
<dbReference type="GO" id="GO:0030643">
    <property type="term" value="P:intracellular phosphate ion homeostasis"/>
    <property type="evidence" value="ECO:0007669"/>
    <property type="project" value="InterPro"/>
</dbReference>
<evidence type="ECO:0000313" key="3">
    <source>
        <dbReference type="EMBL" id="SDK83993.1"/>
    </source>
</evidence>
<dbReference type="InterPro" id="IPR038078">
    <property type="entry name" value="PhoU-like_sf"/>
</dbReference>
<dbReference type="OrthoDB" id="40991at2157"/>
<dbReference type="GO" id="GO:0016020">
    <property type="term" value="C:membrane"/>
    <property type="evidence" value="ECO:0007669"/>
    <property type="project" value="InterPro"/>
</dbReference>
<dbReference type="GO" id="GO:0007165">
    <property type="term" value="P:signal transduction"/>
    <property type="evidence" value="ECO:0007669"/>
    <property type="project" value="UniProtKB-KW"/>
</dbReference>
<evidence type="ECO:0000259" key="2">
    <source>
        <dbReference type="PROSITE" id="PS50885"/>
    </source>
</evidence>
<organism evidence="3 4">
    <name type="scientific">Natronorubrum texcoconense</name>
    <dbReference type="NCBI Taxonomy" id="1095776"/>
    <lineage>
        <taxon>Archaea</taxon>
        <taxon>Methanobacteriati</taxon>
        <taxon>Methanobacteriota</taxon>
        <taxon>Stenosarchaea group</taxon>
        <taxon>Halobacteria</taxon>
        <taxon>Halobacteriales</taxon>
        <taxon>Natrialbaceae</taxon>
        <taxon>Natronorubrum</taxon>
    </lineage>
</organism>
<feature type="domain" description="HAMP" evidence="2">
    <location>
        <begin position="220"/>
        <end position="274"/>
    </location>
</feature>
<accession>A0A1G9F763</accession>
<dbReference type="InterPro" id="IPR003660">
    <property type="entry name" value="HAMP_dom"/>
</dbReference>
<dbReference type="RefSeq" id="WP_090311155.1">
    <property type="nucleotide sequence ID" value="NZ_FNFE01000007.1"/>
</dbReference>
<dbReference type="PROSITE" id="PS50885">
    <property type="entry name" value="HAMP"/>
    <property type="match status" value="1"/>
</dbReference>
<sequence>MSQHSVSDESFEPVERKVQLTGNSTFVVSLPKEWALERGLESGMSMYLYPHDDRVIAAPEHVSGRDRSVTIDATDGDEQALLQRVRAAYATGSDRITVTGVADLETDSRRELERTVGRLIGIEIQETTDDRLTVVNLLDTGEVSLPQTVAQARQLALELYDDAIEALLCDDDELARRVRSRDDDVDRLFAFVSRGFHRGLEDVRDIGRLGTDRTVAFREYRTARQLERLADHAGRIAAVTLDQSGPPDDALRDEIDSVAADIRRLLEAALSGEDRAASDAHAAVDEGLEDLTQRAYARCETDACLYSPLLSSLRQLAEIGLTIAETEIEAGLEE</sequence>
<dbReference type="EMBL" id="FNFE01000007">
    <property type="protein sequence ID" value="SDK83993.1"/>
    <property type="molecule type" value="Genomic_DNA"/>
</dbReference>
<evidence type="ECO:0000313" key="4">
    <source>
        <dbReference type="Proteomes" id="UP000198882"/>
    </source>
</evidence>
<dbReference type="Pfam" id="PF01895">
    <property type="entry name" value="PhoU"/>
    <property type="match status" value="1"/>
</dbReference>
<dbReference type="Proteomes" id="UP000198882">
    <property type="component" value="Unassembled WGS sequence"/>
</dbReference>
<dbReference type="AlphaFoldDB" id="A0A1G9F763"/>
<dbReference type="InterPro" id="IPR026022">
    <property type="entry name" value="PhoU_dom"/>
</dbReference>
<evidence type="ECO:0000256" key="1">
    <source>
        <dbReference type="ARBA" id="ARBA00023224"/>
    </source>
</evidence>
<name>A0A1G9F763_9EURY</name>
<dbReference type="Gene3D" id="1.20.58.220">
    <property type="entry name" value="Phosphate transport system protein phou homolog 2, domain 2"/>
    <property type="match status" value="1"/>
</dbReference>